<dbReference type="Proteomes" id="UP000029721">
    <property type="component" value="Unassembled WGS sequence"/>
</dbReference>
<dbReference type="EMBL" id="JOKD01000070">
    <property type="protein sequence ID" value="KGE76792.1"/>
    <property type="molecule type" value="Genomic_DNA"/>
</dbReference>
<protein>
    <recommendedName>
        <fullName evidence="4">DUF1471 domain-containing protein</fullName>
    </recommendedName>
</protein>
<accession>A0ABR4WQ02</accession>
<keyword evidence="1" id="KW-0732">Signal</keyword>
<name>A0ABR4WQ02_9GAMM</name>
<evidence type="ECO:0000313" key="2">
    <source>
        <dbReference type="EMBL" id="KGE76792.1"/>
    </source>
</evidence>
<sequence length="100" mass="10192">MKLKTILSALAIAAIPMAAQAGQASALTMQLSEPLSTSSQAISQGNEAYSPVVDVSGAIENNGDSTAMAKVRATLNAKNHHVSVKEVAGDSLKPARDATT</sequence>
<feature type="signal peptide" evidence="1">
    <location>
        <begin position="1"/>
        <end position="21"/>
    </location>
</feature>
<reference evidence="2 3" key="1">
    <citation type="submission" date="2014-06" db="EMBL/GenBank/DDBJ databases">
        <title>Draft genome sequence of an extremely salt tolerant bacteria Halomonas salina/CIFRI 1.</title>
        <authorList>
            <person name="Behera B.D."/>
            <person name="Meena D.K."/>
            <person name="Das P."/>
            <person name="Maharana J."/>
            <person name="Paria P."/>
            <person name="Sharma A.P."/>
            <person name="Shamsudheen K.V."/>
            <person name="Rijit J."/>
            <person name="Dixit V."/>
            <person name="Verma A."/>
            <person name="Scaria V."/>
            <person name="Sivasubbu S."/>
        </authorList>
    </citation>
    <scope>NUCLEOTIDE SEQUENCE [LARGE SCALE GENOMIC DNA]</scope>
    <source>
        <strain evidence="2 3">CIFRI 1</strain>
    </source>
</reference>
<feature type="chain" id="PRO_5046933384" description="DUF1471 domain-containing protein" evidence="1">
    <location>
        <begin position="22"/>
        <end position="100"/>
    </location>
</feature>
<comment type="caution">
    <text evidence="2">The sequence shown here is derived from an EMBL/GenBank/DDBJ whole genome shotgun (WGS) entry which is preliminary data.</text>
</comment>
<proteinExistence type="predicted"/>
<organism evidence="2 3">
    <name type="scientific">Halomonas salina</name>
    <dbReference type="NCBI Taxonomy" id="42565"/>
    <lineage>
        <taxon>Bacteria</taxon>
        <taxon>Pseudomonadati</taxon>
        <taxon>Pseudomonadota</taxon>
        <taxon>Gammaproteobacteria</taxon>
        <taxon>Oceanospirillales</taxon>
        <taxon>Halomonadaceae</taxon>
        <taxon>Halomonas</taxon>
    </lineage>
</organism>
<gene>
    <name evidence="2" type="ORF">FP66_14505</name>
</gene>
<evidence type="ECO:0000256" key="1">
    <source>
        <dbReference type="SAM" id="SignalP"/>
    </source>
</evidence>
<evidence type="ECO:0000313" key="3">
    <source>
        <dbReference type="Proteomes" id="UP000029721"/>
    </source>
</evidence>
<evidence type="ECO:0008006" key="4">
    <source>
        <dbReference type="Google" id="ProtNLM"/>
    </source>
</evidence>
<keyword evidence="3" id="KW-1185">Reference proteome</keyword>
<dbReference type="RefSeq" id="WP_035599722.1">
    <property type="nucleotide sequence ID" value="NZ_JOKD01000070.1"/>
</dbReference>